<dbReference type="InterPro" id="IPR001036">
    <property type="entry name" value="Acrflvin-R"/>
</dbReference>
<gene>
    <name evidence="2" type="ORF">F6V25_02670</name>
</gene>
<dbReference type="RefSeq" id="WP_151126947.1">
    <property type="nucleotide sequence ID" value="NZ_VZQZ01000001.1"/>
</dbReference>
<dbReference type="SUPFAM" id="SSF82866">
    <property type="entry name" value="Multidrug efflux transporter AcrB transmembrane domain"/>
    <property type="match status" value="2"/>
</dbReference>
<sequence length="1090" mass="117574">MWLVRLALRRPYSVAVMALLILVLGALSLTRMIVDIFPVIDIPVVVVVWNYPGLSPEDMERRIVLISERAYSTTVNGISRIESQSIPGTGVLKVYFQPGTEIGAAISQISSVSSTLLRIAPPGTQPPAIVQFNASNVPVAQLTLSSKNLPEEKIFDYGLNFIRVKLFTIPGLSTPAPFGGKSRQIMIDINPTALAARGLSPADVVSALQASNVIIPAGTARIGGQEYNVLLNSSPRVIDQFSAIPVKVVGNAPVYLGDVARISDSYAEQNNIVHVNGRRATYLSILKHADASTLAVVDAAREALPAIREVAPQGLELKIDFDQSLFVRAAVEGVVREAVIGTILVSLMILVFLGSLRSMIVVSTSIPLAIFSAVIAMNLAGQSINIMTLGGLALAIGMLVDDATVEVENIHRNRALGKPLTMAVMDSARQVAMPAIVATMAICVVFFPVVLLVGPAKHLFTPLAFAVVTAMLASYLLSRTLVPVLSRMLLGGEHHQRGASPSPGRMAALFRLLNQRREDGFERFRERYGRLLATALHHRAFTLAVAALVGLASLGLVFIIGTDFFPSVDVGLMKLHVRAPAGTRIEDTERLLARVEEQIRGIIPAGEIDTINDMIGVPTFYNLAFVQTENISGMDAEILISLKKGHRPTALYRHRIREVLPRQFPGSSFYFQSADIVTQVLNFGLTSPIDIQIEGPDFSKSYPYALKIRDALLTIPGAADVHINQVLDYPTLQVDVDRVRAARLGMSERDVATSALIALSSSILIAPSFFLNPANNVNYTVAVQIPRRYQTTLSDLAAMPVTPPSAGALLQPPFQPAPADTPQIPAQTLGNLALISHRVSFENITHYTVQRVLDVDAGVEGRDLGSVIRDIDKSIAALGKLPPGMRITVRGQNEVMNQSFRSLGLGLILATLLVYFLMVVLFQSWIDPFIIMMAVPGALMGILWMLALTGTTINVESLMGSIMAIGIATSNSILLVSFANDIRVEKVVTPAEAALEAARTRLRPVLMTALAMIIGMVPMAFAMGEAGEQNAPLGRAVIGGLLVATILTLFVVPVIYSLLRTKMPVKHLLDDRFLAAERGEDEGERGNPNE</sequence>
<dbReference type="Gene3D" id="1.20.1640.10">
    <property type="entry name" value="Multidrug efflux transporter AcrB transmembrane domain"/>
    <property type="match status" value="2"/>
</dbReference>
<evidence type="ECO:0000313" key="2">
    <source>
        <dbReference type="EMBL" id="KAB0667614.1"/>
    </source>
</evidence>
<dbReference type="SUPFAM" id="SSF82693">
    <property type="entry name" value="Multidrug efflux transporter AcrB pore domain, PN1, PN2, PC1 and PC2 subdomains"/>
    <property type="match status" value="2"/>
</dbReference>
<keyword evidence="1" id="KW-1133">Transmembrane helix</keyword>
<feature type="transmembrane region" description="Helical" evidence="1">
    <location>
        <begin position="12"/>
        <end position="30"/>
    </location>
</feature>
<evidence type="ECO:0000256" key="1">
    <source>
        <dbReference type="SAM" id="Phobius"/>
    </source>
</evidence>
<feature type="transmembrane region" description="Helical" evidence="1">
    <location>
        <begin position="1005"/>
        <end position="1024"/>
    </location>
</feature>
<dbReference type="Gene3D" id="3.30.70.1440">
    <property type="entry name" value="Multidrug efflux transporter AcrB pore domain"/>
    <property type="match status" value="1"/>
</dbReference>
<name>A0A7J4ZVK2_9BACT</name>
<dbReference type="InterPro" id="IPR027463">
    <property type="entry name" value="AcrB_DN_DC_subdom"/>
</dbReference>
<feature type="transmembrane region" description="Helical" evidence="1">
    <location>
        <begin position="459"/>
        <end position="478"/>
    </location>
</feature>
<protein>
    <submittedName>
        <fullName evidence="2">Efflux RND transporter permease subunit</fullName>
    </submittedName>
</protein>
<dbReference type="GO" id="GO:0005886">
    <property type="term" value="C:plasma membrane"/>
    <property type="evidence" value="ECO:0007669"/>
    <property type="project" value="TreeGrafter"/>
</dbReference>
<feature type="transmembrane region" description="Helical" evidence="1">
    <location>
        <begin position="929"/>
        <end position="947"/>
    </location>
</feature>
<feature type="transmembrane region" description="Helical" evidence="1">
    <location>
        <begin position="903"/>
        <end position="922"/>
    </location>
</feature>
<comment type="caution">
    <text evidence="2">The sequence shown here is derived from an EMBL/GenBank/DDBJ whole genome shotgun (WGS) entry which is preliminary data.</text>
</comment>
<dbReference type="Gene3D" id="3.30.70.1320">
    <property type="entry name" value="Multidrug efflux transporter AcrB pore domain like"/>
    <property type="match status" value="1"/>
</dbReference>
<dbReference type="Proteomes" id="UP000420562">
    <property type="component" value="Unassembled WGS sequence"/>
</dbReference>
<accession>A0A7J4ZVK2</accession>
<keyword evidence="1" id="KW-0812">Transmembrane</keyword>
<dbReference type="EMBL" id="VZQZ01000001">
    <property type="protein sequence ID" value="KAB0667614.1"/>
    <property type="molecule type" value="Genomic_DNA"/>
</dbReference>
<dbReference type="Gene3D" id="3.30.2090.10">
    <property type="entry name" value="Multidrug efflux transporter AcrB TolC docking domain, DN and DC subdomains"/>
    <property type="match status" value="2"/>
</dbReference>
<reference evidence="2 3" key="1">
    <citation type="submission" date="2019-09" db="EMBL/GenBank/DDBJ databases">
        <title>Geobacter sp. Red96, a novel strain isolated from paddy soil.</title>
        <authorList>
            <person name="Xu Z."/>
            <person name="Masuda Y."/>
            <person name="Itoh H."/>
            <person name="Senoo K."/>
        </authorList>
    </citation>
    <scope>NUCLEOTIDE SEQUENCE [LARGE SCALE GENOMIC DNA]</scope>
    <source>
        <strain evidence="2 3">Red96</strain>
    </source>
</reference>
<keyword evidence="1" id="KW-0472">Membrane</keyword>
<dbReference type="GO" id="GO:0042910">
    <property type="term" value="F:xenobiotic transmembrane transporter activity"/>
    <property type="evidence" value="ECO:0007669"/>
    <property type="project" value="TreeGrafter"/>
</dbReference>
<dbReference type="Gene3D" id="3.30.70.1430">
    <property type="entry name" value="Multidrug efflux transporter AcrB pore domain"/>
    <property type="match status" value="2"/>
</dbReference>
<dbReference type="PANTHER" id="PTHR32063">
    <property type="match status" value="1"/>
</dbReference>
<feature type="transmembrane region" description="Helical" evidence="1">
    <location>
        <begin position="1036"/>
        <end position="1059"/>
    </location>
</feature>
<feature type="transmembrane region" description="Helical" evidence="1">
    <location>
        <begin position="359"/>
        <end position="380"/>
    </location>
</feature>
<dbReference type="AlphaFoldDB" id="A0A7J4ZVK2"/>
<feature type="transmembrane region" description="Helical" evidence="1">
    <location>
        <begin position="959"/>
        <end position="979"/>
    </location>
</feature>
<dbReference type="Pfam" id="PF00873">
    <property type="entry name" value="ACR_tran"/>
    <property type="match status" value="1"/>
</dbReference>
<dbReference type="PRINTS" id="PR00702">
    <property type="entry name" value="ACRIFLAVINRP"/>
</dbReference>
<dbReference type="PANTHER" id="PTHR32063:SF8">
    <property type="entry name" value="CATION EFFLUX PROTEIN"/>
    <property type="match status" value="1"/>
</dbReference>
<dbReference type="SUPFAM" id="SSF82714">
    <property type="entry name" value="Multidrug efflux transporter AcrB TolC docking domain, DN and DC subdomains"/>
    <property type="match status" value="2"/>
</dbReference>
<evidence type="ECO:0000313" key="3">
    <source>
        <dbReference type="Proteomes" id="UP000420562"/>
    </source>
</evidence>
<proteinExistence type="predicted"/>
<keyword evidence="3" id="KW-1185">Reference proteome</keyword>
<feature type="transmembrane region" description="Helical" evidence="1">
    <location>
        <begin position="431"/>
        <end position="453"/>
    </location>
</feature>
<organism evidence="2 3">
    <name type="scientific">Oryzomonas japonica</name>
    <dbReference type="NCBI Taxonomy" id="2603858"/>
    <lineage>
        <taxon>Bacteria</taxon>
        <taxon>Pseudomonadati</taxon>
        <taxon>Thermodesulfobacteriota</taxon>
        <taxon>Desulfuromonadia</taxon>
        <taxon>Geobacterales</taxon>
        <taxon>Geobacteraceae</taxon>
        <taxon>Oryzomonas</taxon>
    </lineage>
</organism>
<feature type="transmembrane region" description="Helical" evidence="1">
    <location>
        <begin position="540"/>
        <end position="560"/>
    </location>
</feature>